<dbReference type="Proteomes" id="UP001056778">
    <property type="component" value="Chromosome 1"/>
</dbReference>
<evidence type="ECO:0000313" key="1">
    <source>
        <dbReference type="EMBL" id="KAI4470598.1"/>
    </source>
</evidence>
<name>A0ACB9TV21_HOLOL</name>
<sequence>MLPNGETSPQINKARVNFPPETLERRHSRSTIRRRRTRSMSAWSDISGLSFQMDESLLNKLHEAIDANRTANIIAGFDKSGILPLNADRVLRMLPVEDPANETQEDDINNSFIHILKYMRYDENQSKQRQKKMNVPAGKSVVIDDFESSDESSQHFSTHD</sequence>
<protein>
    <submittedName>
        <fullName evidence="1">Uncharacterized protein</fullName>
    </submittedName>
</protein>
<keyword evidence="2" id="KW-1185">Reference proteome</keyword>
<organism evidence="1 2">
    <name type="scientific">Holotrichia oblita</name>
    <name type="common">Chafer beetle</name>
    <dbReference type="NCBI Taxonomy" id="644536"/>
    <lineage>
        <taxon>Eukaryota</taxon>
        <taxon>Metazoa</taxon>
        <taxon>Ecdysozoa</taxon>
        <taxon>Arthropoda</taxon>
        <taxon>Hexapoda</taxon>
        <taxon>Insecta</taxon>
        <taxon>Pterygota</taxon>
        <taxon>Neoptera</taxon>
        <taxon>Endopterygota</taxon>
        <taxon>Coleoptera</taxon>
        <taxon>Polyphaga</taxon>
        <taxon>Scarabaeiformia</taxon>
        <taxon>Scarabaeidae</taxon>
        <taxon>Melolonthinae</taxon>
        <taxon>Holotrichia</taxon>
    </lineage>
</organism>
<gene>
    <name evidence="1" type="ORF">MML48_1g02480</name>
</gene>
<evidence type="ECO:0000313" key="2">
    <source>
        <dbReference type="Proteomes" id="UP001056778"/>
    </source>
</evidence>
<reference evidence="1" key="1">
    <citation type="submission" date="2022-04" db="EMBL/GenBank/DDBJ databases">
        <title>Chromosome-scale genome assembly of Holotrichia oblita Faldermann.</title>
        <authorList>
            <person name="Rongchong L."/>
        </authorList>
    </citation>
    <scope>NUCLEOTIDE SEQUENCE</scope>
    <source>
        <strain evidence="1">81SQS9</strain>
    </source>
</reference>
<comment type="caution">
    <text evidence="1">The sequence shown here is derived from an EMBL/GenBank/DDBJ whole genome shotgun (WGS) entry which is preliminary data.</text>
</comment>
<proteinExistence type="predicted"/>
<dbReference type="EMBL" id="CM043015">
    <property type="protein sequence ID" value="KAI4470598.1"/>
    <property type="molecule type" value="Genomic_DNA"/>
</dbReference>
<accession>A0ACB9TV21</accession>